<feature type="coiled-coil region" evidence="9">
    <location>
        <begin position="257"/>
        <end position="336"/>
    </location>
</feature>
<feature type="region of interest" description="Disordered" evidence="10">
    <location>
        <begin position="219"/>
        <end position="255"/>
    </location>
</feature>
<dbReference type="GO" id="GO:0003777">
    <property type="term" value="F:microtubule motor activity"/>
    <property type="evidence" value="ECO:0007669"/>
    <property type="project" value="InterPro"/>
</dbReference>
<keyword evidence="2" id="KW-0493">Microtubule</keyword>
<dbReference type="AlphaFoldDB" id="A0AA88IUL8"/>
<evidence type="ECO:0000256" key="4">
    <source>
        <dbReference type="ARBA" id="ARBA00022840"/>
    </source>
</evidence>
<comment type="caution">
    <text evidence="12">The sequence shown here is derived from an EMBL/GenBank/DDBJ whole genome shotgun (WGS) entry which is preliminary data.</text>
</comment>
<feature type="region of interest" description="Disordered" evidence="10">
    <location>
        <begin position="551"/>
        <end position="668"/>
    </location>
</feature>
<dbReference type="InterPro" id="IPR036961">
    <property type="entry name" value="Kinesin_motor_dom_sf"/>
</dbReference>
<dbReference type="Proteomes" id="UP001187415">
    <property type="component" value="Unassembled WGS sequence"/>
</dbReference>
<feature type="region of interest" description="Disordered" evidence="10">
    <location>
        <begin position="414"/>
        <end position="499"/>
    </location>
</feature>
<evidence type="ECO:0000256" key="10">
    <source>
        <dbReference type="SAM" id="MobiDB-lite"/>
    </source>
</evidence>
<dbReference type="InterPro" id="IPR001752">
    <property type="entry name" value="Kinesin_motor_dom"/>
</dbReference>
<feature type="region of interest" description="Disordered" evidence="10">
    <location>
        <begin position="512"/>
        <end position="538"/>
    </location>
</feature>
<evidence type="ECO:0000256" key="1">
    <source>
        <dbReference type="ARBA" id="ARBA00004245"/>
    </source>
</evidence>
<evidence type="ECO:0000256" key="2">
    <source>
        <dbReference type="ARBA" id="ARBA00022701"/>
    </source>
</evidence>
<dbReference type="GO" id="GO:0005524">
    <property type="term" value="F:ATP binding"/>
    <property type="evidence" value="ECO:0007669"/>
    <property type="project" value="UniProtKB-KW"/>
</dbReference>
<dbReference type="SUPFAM" id="SSF52540">
    <property type="entry name" value="P-loop containing nucleoside triphosphate hydrolases"/>
    <property type="match status" value="1"/>
</dbReference>
<reference evidence="12" key="1">
    <citation type="submission" date="2023-07" db="EMBL/GenBank/DDBJ databases">
        <title>Chromosome-level Genome Assembly of Striped Snakehead (Channa striata).</title>
        <authorList>
            <person name="Liu H."/>
        </authorList>
    </citation>
    <scope>NUCLEOTIDE SEQUENCE</scope>
    <source>
        <strain evidence="12">Gz</strain>
        <tissue evidence="12">Muscle</tissue>
    </source>
</reference>
<evidence type="ECO:0000256" key="6">
    <source>
        <dbReference type="ARBA" id="ARBA00023175"/>
    </source>
</evidence>
<feature type="compositionally biased region" description="Polar residues" evidence="10">
    <location>
        <begin position="634"/>
        <end position="649"/>
    </location>
</feature>
<evidence type="ECO:0000256" key="5">
    <source>
        <dbReference type="ARBA" id="ARBA00023054"/>
    </source>
</evidence>
<dbReference type="InterPro" id="IPR027417">
    <property type="entry name" value="P-loop_NTPase"/>
</dbReference>
<keyword evidence="4" id="KW-0067">ATP-binding</keyword>
<evidence type="ECO:0000256" key="7">
    <source>
        <dbReference type="ARBA" id="ARBA00023212"/>
    </source>
</evidence>
<keyword evidence="5 9" id="KW-0175">Coiled coil</keyword>
<comment type="subcellular location">
    <subcellularLocation>
        <location evidence="1">Cytoplasm</location>
        <location evidence="1">Cytoskeleton</location>
    </subcellularLocation>
</comment>
<feature type="compositionally biased region" description="Low complexity" evidence="10">
    <location>
        <begin position="512"/>
        <end position="531"/>
    </location>
</feature>
<organism evidence="12 13">
    <name type="scientific">Channa striata</name>
    <name type="common">Snakehead murrel</name>
    <name type="synonym">Ophicephalus striatus</name>
    <dbReference type="NCBI Taxonomy" id="64152"/>
    <lineage>
        <taxon>Eukaryota</taxon>
        <taxon>Metazoa</taxon>
        <taxon>Chordata</taxon>
        <taxon>Craniata</taxon>
        <taxon>Vertebrata</taxon>
        <taxon>Euteleostomi</taxon>
        <taxon>Actinopterygii</taxon>
        <taxon>Neopterygii</taxon>
        <taxon>Teleostei</taxon>
        <taxon>Neoteleostei</taxon>
        <taxon>Acanthomorphata</taxon>
        <taxon>Anabantaria</taxon>
        <taxon>Anabantiformes</taxon>
        <taxon>Channoidei</taxon>
        <taxon>Channidae</taxon>
        <taxon>Channa</taxon>
    </lineage>
</organism>
<dbReference type="GO" id="GO:0005874">
    <property type="term" value="C:microtubule"/>
    <property type="evidence" value="ECO:0007669"/>
    <property type="project" value="UniProtKB-KW"/>
</dbReference>
<evidence type="ECO:0000259" key="11">
    <source>
        <dbReference type="PROSITE" id="PS50067"/>
    </source>
</evidence>
<feature type="region of interest" description="Disordered" evidence="10">
    <location>
        <begin position="1106"/>
        <end position="1131"/>
    </location>
</feature>
<comment type="similarity">
    <text evidence="8">Belongs to the TRAFAC class myosin-kinesin ATPase superfamily. Kinesin family.</text>
</comment>
<dbReference type="Gene3D" id="3.40.850.10">
    <property type="entry name" value="Kinesin motor domain"/>
    <property type="match status" value="1"/>
</dbReference>
<dbReference type="InterPro" id="IPR013854">
    <property type="entry name" value="TF_AP2_C"/>
</dbReference>
<dbReference type="PANTHER" id="PTHR47968">
    <property type="entry name" value="CENTROMERE PROTEIN E"/>
    <property type="match status" value="1"/>
</dbReference>
<evidence type="ECO:0000313" key="12">
    <source>
        <dbReference type="EMBL" id="KAK2820614.1"/>
    </source>
</evidence>
<dbReference type="SMART" id="SM00129">
    <property type="entry name" value="KISc"/>
    <property type="match status" value="1"/>
</dbReference>
<proteinExistence type="inferred from homology"/>
<name>A0AA88IUL8_CHASR</name>
<dbReference type="Pfam" id="PF03299">
    <property type="entry name" value="TF_AP-2"/>
    <property type="match status" value="1"/>
</dbReference>
<dbReference type="PANTHER" id="PTHR47968:SF13">
    <property type="entry name" value="KINESIN-LIKE PROTEIN KIF19 ISOFORM X1"/>
    <property type="match status" value="1"/>
</dbReference>
<feature type="coiled-coil region" evidence="9">
    <location>
        <begin position="114"/>
        <end position="141"/>
    </location>
</feature>
<feature type="compositionally biased region" description="Basic and acidic residues" evidence="10">
    <location>
        <begin position="224"/>
        <end position="243"/>
    </location>
</feature>
<keyword evidence="7" id="KW-0206">Cytoskeleton</keyword>
<sequence length="1163" mass="130367">MIDLAGSERAAQTQNRGQRLKEGAHINRSLLALGNCINALSDKNGNKYVNYRDSKLTRLLKDSLGGNSRTVMIAHISPASVAFEESRNTLTYADRAKSIRTRVKKNMINVSYHIAQYTNIISDLRCEIQRLKKKIADQASRQLNPDRADIRHVQAEVQAHSTQQSQEMNQLKEQLLDAFRQQMEIRKSLMELENSNMEIQIDTSKHLLTIADWEQEQSRRRKKWSSERRKESVNKDESEKDSDSPESPPDNTETQEVAIARENLVSLMAEQKRIQKQKALLERRFVELRDRARRLEELLPRRVSSEEQHEVLGLLCKVHELEIENAEMQSNALLKDNVIRQKNFVVQRFEQHRHLCDELIQQQRQFIDDHSLLVPPHLQELYEMYMRELDERKLDRAMALDKVTARHTIKEGSLPKIALPGPGRDNIQDMDSDQESVRNMCPDNRRGQARTRRNTLPPILPESELDNNRVFKSSPHARQMKNSAVITPPPIHINGKGNRELQPLAPESALSYSHLSHSVSSHLDSSPESSEAGGDTPLTQNERQQILKGVQNIKSSLSLSDAPTRSLPVRRIRQPSPELRHATSDDNLSSSTGEGPGLPATWTRPRNRQVASKNQTPRDVDFEARRKKRRSRSFEVSGQALPQTKTATAQRFRPLDSTSDPHLQAPMLRPQYRGVPPLAKIRAPHISQQTGLTAESSASHLINLKRGSHLRQPQPLLYSQQRRRKNVAALDADRSRISVILGKKPDGNLNETSAAIADSRKVSKNMEQSTRVVGLDAQGNMVFTVVKPVMGIFQVSSEQANSVAQTGMDLQGLSENTLVLPQLQGQALLDQNQMELHTIQHQIQPQIQVSSPLQTENVSQNQEPALNSGTVSESSTQMPFAEVSSLLDPNMKGSKARKYLISYDEIKRRLQSPEKMSLRSLAAYTRVSRGPASKKTLLESLNVLGLTPSTTTSVSSSFSKLTEGDTGALCDDMKDFAQDYIDYSNMAKQLIPETNTVQHWSKIIETKNHLEDMRKCFKDPVNSGAFDNVTHGLGLGMLDVALDMIVTVIEQQIRILSGAAASDPVESSPPMRRIRRRHRKIRAPGNEMPPKVSGGAKEQGKVILKGKGRGKGRKKMRQEPGAVGPMETQAEQCKADDVENNVLTLVSVGYETVSSGLSAGGTV</sequence>
<evidence type="ECO:0000256" key="3">
    <source>
        <dbReference type="ARBA" id="ARBA00022741"/>
    </source>
</evidence>
<feature type="compositionally biased region" description="Basic residues" evidence="10">
    <location>
        <begin position="1106"/>
        <end position="1116"/>
    </location>
</feature>
<protein>
    <recommendedName>
        <fullName evidence="11">Kinesin motor domain-containing protein</fullName>
    </recommendedName>
</protein>
<accession>A0AA88IUL8</accession>
<feature type="compositionally biased region" description="Polar residues" evidence="10">
    <location>
        <begin position="552"/>
        <end position="563"/>
    </location>
</feature>
<keyword evidence="7" id="KW-0963">Cytoplasm</keyword>
<dbReference type="GO" id="GO:0008017">
    <property type="term" value="F:microtubule binding"/>
    <property type="evidence" value="ECO:0007669"/>
    <property type="project" value="InterPro"/>
</dbReference>
<evidence type="ECO:0000256" key="9">
    <source>
        <dbReference type="SAM" id="Coils"/>
    </source>
</evidence>
<gene>
    <name evidence="12" type="ORF">Q5P01_023573</name>
</gene>
<dbReference type="GO" id="GO:0007018">
    <property type="term" value="P:microtubule-based movement"/>
    <property type="evidence" value="ECO:0007669"/>
    <property type="project" value="InterPro"/>
</dbReference>
<evidence type="ECO:0000256" key="8">
    <source>
        <dbReference type="PROSITE-ProRule" id="PRU00283"/>
    </source>
</evidence>
<feature type="domain" description="Kinesin motor" evidence="11">
    <location>
        <begin position="1"/>
        <end position="99"/>
    </location>
</feature>
<dbReference type="Pfam" id="PF00225">
    <property type="entry name" value="Kinesin"/>
    <property type="match status" value="1"/>
</dbReference>
<keyword evidence="13" id="KW-1185">Reference proteome</keyword>
<evidence type="ECO:0000313" key="13">
    <source>
        <dbReference type="Proteomes" id="UP001187415"/>
    </source>
</evidence>
<keyword evidence="3" id="KW-0547">Nucleotide-binding</keyword>
<dbReference type="PROSITE" id="PS50067">
    <property type="entry name" value="KINESIN_MOTOR_2"/>
    <property type="match status" value="1"/>
</dbReference>
<dbReference type="EMBL" id="JAUPFM010000019">
    <property type="protein sequence ID" value="KAK2820614.1"/>
    <property type="molecule type" value="Genomic_DNA"/>
</dbReference>
<keyword evidence="6" id="KW-0505">Motor protein</keyword>
<comment type="caution">
    <text evidence="8">Lacks conserved residue(s) required for the propagation of feature annotation.</text>
</comment>
<dbReference type="InterPro" id="IPR027640">
    <property type="entry name" value="Kinesin-like_fam"/>
</dbReference>
<feature type="region of interest" description="Disordered" evidence="10">
    <location>
        <begin position="1"/>
        <end position="21"/>
    </location>
</feature>